<keyword evidence="1" id="KW-1133">Transmembrane helix</keyword>
<dbReference type="InterPro" id="IPR043519">
    <property type="entry name" value="NT_sf"/>
</dbReference>
<dbReference type="Proteomes" id="UP001221546">
    <property type="component" value="Chromosome"/>
</dbReference>
<dbReference type="EMBL" id="CP121646">
    <property type="protein sequence ID" value="WFU62144.1"/>
    <property type="molecule type" value="Genomic_DNA"/>
</dbReference>
<accession>A0ABY8JAD8</accession>
<dbReference type="InterPro" id="IPR002934">
    <property type="entry name" value="Polymerase_NTP_transf_dom"/>
</dbReference>
<dbReference type="CDD" id="cd05403">
    <property type="entry name" value="NT_KNTase_like"/>
    <property type="match status" value="1"/>
</dbReference>
<dbReference type="EC" id="2.7.7.-" evidence="3"/>
<evidence type="ECO:0000313" key="4">
    <source>
        <dbReference type="Proteomes" id="UP001221546"/>
    </source>
</evidence>
<organism evidence="3 4">
    <name type="scientific">Bradyrhizobium brasilense</name>
    <dbReference type="NCBI Taxonomy" id="1419277"/>
    <lineage>
        <taxon>Bacteria</taxon>
        <taxon>Pseudomonadati</taxon>
        <taxon>Pseudomonadota</taxon>
        <taxon>Alphaproteobacteria</taxon>
        <taxon>Hyphomicrobiales</taxon>
        <taxon>Nitrobacteraceae</taxon>
        <taxon>Bradyrhizobium</taxon>
    </lineage>
</organism>
<proteinExistence type="predicted"/>
<dbReference type="SUPFAM" id="SSF81301">
    <property type="entry name" value="Nucleotidyltransferase"/>
    <property type="match status" value="1"/>
</dbReference>
<dbReference type="Gene3D" id="3.30.460.10">
    <property type="entry name" value="Beta Polymerase, domain 2"/>
    <property type="match status" value="1"/>
</dbReference>
<keyword evidence="4" id="KW-1185">Reference proteome</keyword>
<gene>
    <name evidence="3" type="ORF">QA636_32310</name>
</gene>
<keyword evidence="1" id="KW-0472">Membrane</keyword>
<feature type="transmembrane region" description="Helical" evidence="1">
    <location>
        <begin position="6"/>
        <end position="25"/>
    </location>
</feature>
<dbReference type="Pfam" id="PF01909">
    <property type="entry name" value="NTP_transf_2"/>
    <property type="match status" value="1"/>
</dbReference>
<keyword evidence="1" id="KW-0812">Transmembrane</keyword>
<sequence>MSDDPLLARIIPVIAAVSGVAAIVLGGSRARGTAHDTSDTDIGLYYRDGAAPDIDRLREAVTGLVDDPAAAHVTPVGEWDRGSSAVPGSRSAAARSTCSTAAPIRSLLSSMLAGTARSACTTSRAIRTASARRSGWARSRCAISCTIPTASSRR</sequence>
<evidence type="ECO:0000256" key="1">
    <source>
        <dbReference type="SAM" id="Phobius"/>
    </source>
</evidence>
<evidence type="ECO:0000313" key="3">
    <source>
        <dbReference type="EMBL" id="WFU62144.1"/>
    </source>
</evidence>
<keyword evidence="3" id="KW-0548">Nucleotidyltransferase</keyword>
<dbReference type="GO" id="GO:0016779">
    <property type="term" value="F:nucleotidyltransferase activity"/>
    <property type="evidence" value="ECO:0007669"/>
    <property type="project" value="UniProtKB-KW"/>
</dbReference>
<name>A0ABY8JAD8_9BRAD</name>
<reference evidence="3 4" key="1">
    <citation type="submission" date="2023-04" db="EMBL/GenBank/DDBJ databases">
        <title>Australian commercial rhizobial inoculants.</title>
        <authorList>
            <person name="Kohlmeier M.G."/>
            <person name="O'Hara G.W."/>
            <person name="Colombi E."/>
            <person name="Ramsay J.P."/>
            <person name="Terpolilli J."/>
        </authorList>
    </citation>
    <scope>NUCLEOTIDE SEQUENCE [LARGE SCALE GENOMIC DNA]</scope>
    <source>
        <strain evidence="3 4">CB627</strain>
    </source>
</reference>
<keyword evidence="3" id="KW-0808">Transferase</keyword>
<feature type="domain" description="Polymerase nucleotidyl transferase" evidence="2">
    <location>
        <begin position="18"/>
        <end position="49"/>
    </location>
</feature>
<protein>
    <submittedName>
        <fullName evidence="3">Nucleotidyltransferase domain-containing protein</fullName>
        <ecNumber evidence="3">2.7.7.-</ecNumber>
    </submittedName>
</protein>
<dbReference type="RefSeq" id="WP_244558860.1">
    <property type="nucleotide sequence ID" value="NZ_CP121646.1"/>
</dbReference>
<evidence type="ECO:0000259" key="2">
    <source>
        <dbReference type="Pfam" id="PF01909"/>
    </source>
</evidence>